<proteinExistence type="predicted"/>
<dbReference type="AlphaFoldDB" id="A0A173S842"/>
<dbReference type="Proteomes" id="UP000095597">
    <property type="component" value="Unassembled WGS sequence"/>
</dbReference>
<sequence length="140" mass="16510">MKKYDLVKRTAEIKYKDRKEIEEGCTAFDDSPEYIKTFDTLEEAKKELAKRKTDVSKFSYHGMTFYKVEEYVIEENEFEYDEDESKFVQTDFIDTLESTEMKIEVVEIPSHETIAICSSLEEAEEAEDNYEGENETCIMI</sequence>
<reference evidence="1 2" key="1">
    <citation type="submission" date="2015-09" db="EMBL/GenBank/DDBJ databases">
        <authorList>
            <consortium name="Pathogen Informatics"/>
        </authorList>
    </citation>
    <scope>NUCLEOTIDE SEQUENCE [LARGE SCALE GENOMIC DNA]</scope>
    <source>
        <strain evidence="1 2">2789STDY5834961</strain>
    </source>
</reference>
<evidence type="ECO:0000313" key="2">
    <source>
        <dbReference type="Proteomes" id="UP000095597"/>
    </source>
</evidence>
<name>A0A173S842_9FIRM</name>
<organism evidence="1 2">
    <name type="scientific">Dorea longicatena</name>
    <dbReference type="NCBI Taxonomy" id="88431"/>
    <lineage>
        <taxon>Bacteria</taxon>
        <taxon>Bacillati</taxon>
        <taxon>Bacillota</taxon>
        <taxon>Clostridia</taxon>
        <taxon>Lachnospirales</taxon>
        <taxon>Lachnospiraceae</taxon>
        <taxon>Dorea</taxon>
    </lineage>
</organism>
<gene>
    <name evidence="1" type="ORF">ERS852573_00882</name>
</gene>
<dbReference type="RefSeq" id="WP_155515146.1">
    <property type="nucleotide sequence ID" value="NZ_CYXO01000004.1"/>
</dbReference>
<accession>A0A173S842</accession>
<evidence type="ECO:0000313" key="1">
    <source>
        <dbReference type="EMBL" id="CUM86492.1"/>
    </source>
</evidence>
<protein>
    <submittedName>
        <fullName evidence="1">Uncharacterized protein</fullName>
    </submittedName>
</protein>
<dbReference type="EMBL" id="CYXO01000004">
    <property type="protein sequence ID" value="CUM86492.1"/>
    <property type="molecule type" value="Genomic_DNA"/>
</dbReference>